<dbReference type="InterPro" id="IPR019949">
    <property type="entry name" value="CmoO-like"/>
</dbReference>
<evidence type="ECO:0000256" key="1">
    <source>
        <dbReference type="ARBA" id="ARBA00007789"/>
    </source>
</evidence>
<organism evidence="4 5">
    <name type="scientific">Rhodococcoides corynebacterioides</name>
    <dbReference type="NCBI Taxonomy" id="53972"/>
    <lineage>
        <taxon>Bacteria</taxon>
        <taxon>Bacillati</taxon>
        <taxon>Actinomycetota</taxon>
        <taxon>Actinomycetes</taxon>
        <taxon>Mycobacteriales</taxon>
        <taxon>Nocardiaceae</taxon>
        <taxon>Rhodococcoides</taxon>
    </lineage>
</organism>
<dbReference type="SUPFAM" id="SSF51679">
    <property type="entry name" value="Bacterial luciferase-like"/>
    <property type="match status" value="1"/>
</dbReference>
<proteinExistence type="predicted"/>
<dbReference type="Pfam" id="PF00296">
    <property type="entry name" value="Bac_luciferase"/>
    <property type="match status" value="1"/>
</dbReference>
<dbReference type="InterPro" id="IPR011251">
    <property type="entry name" value="Luciferase-like_dom"/>
</dbReference>
<dbReference type="InterPro" id="IPR036661">
    <property type="entry name" value="Luciferase-like_sf"/>
</dbReference>
<keyword evidence="5" id="KW-1185">Reference proteome</keyword>
<feature type="region of interest" description="Disordered" evidence="2">
    <location>
        <begin position="252"/>
        <end position="276"/>
    </location>
</feature>
<accession>A0ABS2KW25</accession>
<evidence type="ECO:0000313" key="4">
    <source>
        <dbReference type="EMBL" id="MBM7416107.1"/>
    </source>
</evidence>
<name>A0ABS2KW25_9NOCA</name>
<protein>
    <submittedName>
        <fullName evidence="4">Luciferase family oxidoreductase group 1</fullName>
    </submittedName>
</protein>
<dbReference type="RefSeq" id="WP_204868997.1">
    <property type="nucleotide sequence ID" value="NZ_JAFBBK010000001.1"/>
</dbReference>
<evidence type="ECO:0000313" key="5">
    <source>
        <dbReference type="Proteomes" id="UP000703038"/>
    </source>
</evidence>
<reference evidence="4 5" key="1">
    <citation type="submission" date="2021-01" db="EMBL/GenBank/DDBJ databases">
        <title>Genomics of switchgrass bacterial isolates.</title>
        <authorList>
            <person name="Shade A."/>
        </authorList>
    </citation>
    <scope>NUCLEOTIDE SEQUENCE [LARGE SCALE GENOMIC DNA]</scope>
    <source>
        <strain evidence="4 5">PvP111</strain>
    </source>
</reference>
<feature type="domain" description="Luciferase-like" evidence="3">
    <location>
        <begin position="1"/>
        <end position="294"/>
    </location>
</feature>
<evidence type="ECO:0000259" key="3">
    <source>
        <dbReference type="Pfam" id="PF00296"/>
    </source>
</evidence>
<evidence type="ECO:0000256" key="2">
    <source>
        <dbReference type="SAM" id="MobiDB-lite"/>
    </source>
</evidence>
<dbReference type="EMBL" id="JAFBBK010000001">
    <property type="protein sequence ID" value="MBM7416107.1"/>
    <property type="molecule type" value="Genomic_DNA"/>
</dbReference>
<comment type="similarity">
    <text evidence="1">To bacterial alkanal monooxygenase alpha and beta chains.</text>
</comment>
<dbReference type="NCBIfam" id="TIGR03558">
    <property type="entry name" value="oxido_grp_1"/>
    <property type="match status" value="1"/>
</dbReference>
<dbReference type="InterPro" id="IPR050766">
    <property type="entry name" value="Bact_Lucif_Oxidored"/>
</dbReference>
<dbReference type="Proteomes" id="UP000703038">
    <property type="component" value="Unassembled WGS sequence"/>
</dbReference>
<dbReference type="Gene3D" id="3.20.20.30">
    <property type="entry name" value="Luciferase-like domain"/>
    <property type="match status" value="1"/>
</dbReference>
<dbReference type="PANTHER" id="PTHR30137">
    <property type="entry name" value="LUCIFERASE-LIKE MONOOXYGENASE"/>
    <property type="match status" value="1"/>
</dbReference>
<gene>
    <name evidence="4" type="ORF">JOE42_002840</name>
</gene>
<dbReference type="CDD" id="cd00347">
    <property type="entry name" value="Flavin_utilizing_monoxygenases"/>
    <property type="match status" value="1"/>
</dbReference>
<comment type="caution">
    <text evidence="4">The sequence shown here is derived from an EMBL/GenBank/DDBJ whole genome shotgun (WGS) entry which is preliminary data.</text>
</comment>
<dbReference type="PANTHER" id="PTHR30137:SF6">
    <property type="entry name" value="LUCIFERASE-LIKE MONOOXYGENASE"/>
    <property type="match status" value="1"/>
</dbReference>
<sequence length="320" mass="33745">MRLSLLDRSRTRTERSAATAVSDTIERARWAEAAGYERFWVAEHHAVPGIASGSPAVLLAAIGAATSRIRLGSGGVMLPNHAPIVVAEQFAMLDALCPGRVDLGVGRSLGFTPPVRKVLRADTEDAERFADDLADLQDFLLGTGPVTVQPAPERLIPIHVLATGHGLSIAAQRGLPVVVGGPMLTGDLAPLAAYRREFVPSAFAAQPSVTVSLDVLVADTDAEARGLAMAEAVAMADSRRTGEFPPLRAVTEMPDGLTPRARESAQRSLDGSVHGSPATVRRRLEDLVDRTGADEILSSASTFDRAALRASDEALAALLR</sequence>